<feature type="transmembrane region" description="Helical" evidence="2">
    <location>
        <begin position="12"/>
        <end position="34"/>
    </location>
</feature>
<feature type="transmembrane region" description="Helical" evidence="2">
    <location>
        <begin position="46"/>
        <end position="63"/>
    </location>
</feature>
<gene>
    <name evidence="3" type="ORF">DS843_22980</name>
</gene>
<proteinExistence type="predicted"/>
<evidence type="ECO:0000313" key="3">
    <source>
        <dbReference type="EMBL" id="KAA0677706.1"/>
    </source>
</evidence>
<evidence type="ECO:0000256" key="1">
    <source>
        <dbReference type="SAM" id="MobiDB-lite"/>
    </source>
</evidence>
<comment type="caution">
    <text evidence="3">The sequence shown here is derived from an EMBL/GenBank/DDBJ whole genome shotgun (WGS) entry which is preliminary data.</text>
</comment>
<keyword evidence="2" id="KW-0812">Transmembrane</keyword>
<keyword evidence="2" id="KW-0472">Membrane</keyword>
<dbReference type="RefSeq" id="WP_149471173.1">
    <property type="nucleotide sequence ID" value="NZ_QOKW01000022.1"/>
</dbReference>
<keyword evidence="2" id="KW-1133">Transmembrane helix</keyword>
<organism evidence="3 4">
    <name type="scientific">Roseomonas genomospecies 6</name>
    <dbReference type="NCBI Taxonomy" id="214106"/>
    <lineage>
        <taxon>Bacteria</taxon>
        <taxon>Pseudomonadati</taxon>
        <taxon>Pseudomonadota</taxon>
        <taxon>Alphaproteobacteria</taxon>
        <taxon>Acetobacterales</taxon>
        <taxon>Roseomonadaceae</taxon>
        <taxon>Roseomonas</taxon>
    </lineage>
</organism>
<accession>A0A9W7NGR4</accession>
<dbReference type="EMBL" id="QOKW01000022">
    <property type="protein sequence ID" value="KAA0677706.1"/>
    <property type="molecule type" value="Genomic_DNA"/>
</dbReference>
<evidence type="ECO:0000256" key="2">
    <source>
        <dbReference type="SAM" id="Phobius"/>
    </source>
</evidence>
<feature type="region of interest" description="Disordered" evidence="1">
    <location>
        <begin position="220"/>
        <end position="246"/>
    </location>
</feature>
<name>A0A9W7NGR4_9PROT</name>
<keyword evidence="4" id="KW-1185">Reference proteome</keyword>
<feature type="compositionally biased region" description="Low complexity" evidence="1">
    <location>
        <begin position="237"/>
        <end position="246"/>
    </location>
</feature>
<dbReference type="AlphaFoldDB" id="A0A9W7NGR4"/>
<dbReference type="OrthoDB" id="9255962at2"/>
<evidence type="ECO:0000313" key="4">
    <source>
        <dbReference type="Proteomes" id="UP000480854"/>
    </source>
</evidence>
<reference evidence="3 4" key="1">
    <citation type="submission" date="2018-07" db="EMBL/GenBank/DDBJ databases">
        <title>Genome sequence of Azospirillum sp. ATCC 49961.</title>
        <authorList>
            <person name="Sant'Anna F.H."/>
            <person name="Baldani J.I."/>
            <person name="Zilli J.E."/>
            <person name="Reis V.M."/>
            <person name="Hartmann A."/>
            <person name="Cruz L."/>
            <person name="de Souza E.M."/>
            <person name="de Oliveira Pedrosa F."/>
            <person name="Passaglia L.M.P."/>
        </authorList>
    </citation>
    <scope>NUCLEOTIDE SEQUENCE [LARGE SCALE GENOMIC DNA]</scope>
    <source>
        <strain evidence="3 4">ATCC 49961</strain>
    </source>
</reference>
<protein>
    <submittedName>
        <fullName evidence="3">Uncharacterized protein</fullName>
    </submittedName>
</protein>
<dbReference type="Proteomes" id="UP000480854">
    <property type="component" value="Unassembled WGS sequence"/>
</dbReference>
<sequence length="246" mass="27045">MNGNALLWLTQPMLILTSLAVFVVILHALLVYAHPLSDNGWRRADYLWLAGAVLSLLGMSAEARHQWLELRKPISEQLHLASVDYLRDSFLVLRIFPCHVEFGRAGLTGGDQAGRVNQYEAYCRWLTETEQTMDRLFRTRSKIDLALFARAEAFSDLPGVAETLARLTKIAAEYNRTLDELNQWASLESSGAESLVKAISPILLSFALALRITKVTGQIRNQERGASPPDGGVRTTAAHGAAGSGG</sequence>